<dbReference type="Gene3D" id="3.40.50.620">
    <property type="entry name" value="HUPs"/>
    <property type="match status" value="2"/>
</dbReference>
<comment type="caution">
    <text evidence="1">The sequence shown here is derived from an EMBL/GenBank/DDBJ whole genome shotgun (WGS) entry which is preliminary data.</text>
</comment>
<dbReference type="InterPro" id="IPR014729">
    <property type="entry name" value="Rossmann-like_a/b/a_fold"/>
</dbReference>
<dbReference type="Proteomes" id="UP000241118">
    <property type="component" value="Unassembled WGS sequence"/>
</dbReference>
<dbReference type="EMBL" id="PYAX01000009">
    <property type="protein sequence ID" value="PSL53318.1"/>
    <property type="molecule type" value="Genomic_DNA"/>
</dbReference>
<reference evidence="1 2" key="1">
    <citation type="submission" date="2018-03" db="EMBL/GenBank/DDBJ databases">
        <title>Genomic Encyclopedia of Type Strains, Phase III (KMG-III): the genomes of soil and plant-associated and newly described type strains.</title>
        <authorList>
            <person name="Whitman W."/>
        </authorList>
    </citation>
    <scope>NUCLEOTIDE SEQUENCE [LARGE SCALE GENOMIC DNA]</scope>
    <source>
        <strain evidence="1 2">CGMCC 4.7097</strain>
    </source>
</reference>
<organism evidence="1 2">
    <name type="scientific">Saccharothrix carnea</name>
    <dbReference type="NCBI Taxonomy" id="1280637"/>
    <lineage>
        <taxon>Bacteria</taxon>
        <taxon>Bacillati</taxon>
        <taxon>Actinomycetota</taxon>
        <taxon>Actinomycetes</taxon>
        <taxon>Pseudonocardiales</taxon>
        <taxon>Pseudonocardiaceae</taxon>
        <taxon>Saccharothrix</taxon>
    </lineage>
</organism>
<evidence type="ECO:0008006" key="3">
    <source>
        <dbReference type="Google" id="ProtNLM"/>
    </source>
</evidence>
<gene>
    <name evidence="1" type="ORF">B0I31_109108</name>
</gene>
<dbReference type="SUPFAM" id="SSF52402">
    <property type="entry name" value="Adenine nucleotide alpha hydrolases-like"/>
    <property type="match status" value="2"/>
</dbReference>
<dbReference type="AlphaFoldDB" id="A0A2P8I4D2"/>
<keyword evidence="2" id="KW-1185">Reference proteome</keyword>
<name>A0A2P8I4D2_SACCR</name>
<dbReference type="RefSeq" id="WP_106618040.1">
    <property type="nucleotide sequence ID" value="NZ_PYAX01000009.1"/>
</dbReference>
<dbReference type="OrthoDB" id="3174546at2"/>
<sequence>MTARLGAAAPVVSGVSFSAASLAGARWAARHALQRGRGLRLVHACRDLGEVDDARGRLDELAGRLQEASPLLDVSARVVVASAEHALIAESHTAGMIVMGGPAPDATSVLASTVSARSRCPVTAAPAGVGSGHPDKSTLPVAVGISGDALAEPTLRAAFLLAAALNTGLRVVCCTLDDDSAAPVAVPDIAQAALSATRACAVHHPSVPVDVRMARSRPTTGLARHAVLASMLVIGSSPTATDTSTSHRLLRRGTGPVVLVGPRIVPQSTSDHPLLPAK</sequence>
<evidence type="ECO:0000313" key="1">
    <source>
        <dbReference type="EMBL" id="PSL53318.1"/>
    </source>
</evidence>
<accession>A0A2P8I4D2</accession>
<proteinExistence type="predicted"/>
<protein>
    <recommendedName>
        <fullName evidence="3">Universal stress protein family protein</fullName>
    </recommendedName>
</protein>
<evidence type="ECO:0000313" key="2">
    <source>
        <dbReference type="Proteomes" id="UP000241118"/>
    </source>
</evidence>